<evidence type="ECO:0000256" key="1">
    <source>
        <dbReference type="ARBA" id="ARBA00004604"/>
    </source>
</evidence>
<dbReference type="AlphaFoldDB" id="A0A0G4EAX1"/>
<dbReference type="PhylomeDB" id="A0A0G4EAX1"/>
<evidence type="ECO:0000256" key="3">
    <source>
        <dbReference type="ARBA" id="ARBA00022552"/>
    </source>
</evidence>
<proteinExistence type="inferred from homology"/>
<evidence type="ECO:0000313" key="8">
    <source>
        <dbReference type="EMBL" id="CEL92598.1"/>
    </source>
</evidence>
<dbReference type="Proteomes" id="UP000041254">
    <property type="component" value="Unassembled WGS sequence"/>
</dbReference>
<evidence type="ECO:0000256" key="4">
    <source>
        <dbReference type="ARBA" id="ARBA00023242"/>
    </source>
</evidence>
<evidence type="ECO:0000259" key="7">
    <source>
        <dbReference type="SMART" id="SM00670"/>
    </source>
</evidence>
<dbReference type="FunCoup" id="A0A0G4EAX1">
    <property type="interactions" value="591"/>
</dbReference>
<dbReference type="InParanoid" id="A0A0G4EAX1"/>
<dbReference type="SUPFAM" id="SSF88723">
    <property type="entry name" value="PIN domain-like"/>
    <property type="match status" value="1"/>
</dbReference>
<feature type="compositionally biased region" description="Basic and acidic residues" evidence="6">
    <location>
        <begin position="20"/>
        <end position="33"/>
    </location>
</feature>
<dbReference type="Pfam" id="PF04900">
    <property type="entry name" value="Fcf1"/>
    <property type="match status" value="1"/>
</dbReference>
<dbReference type="VEuPathDB" id="CryptoDB:Vbra_6876"/>
<organism evidence="8 9">
    <name type="scientific">Vitrella brassicaformis (strain CCMP3155)</name>
    <dbReference type="NCBI Taxonomy" id="1169540"/>
    <lineage>
        <taxon>Eukaryota</taxon>
        <taxon>Sar</taxon>
        <taxon>Alveolata</taxon>
        <taxon>Colpodellida</taxon>
        <taxon>Vitrellaceae</taxon>
        <taxon>Vitrella</taxon>
    </lineage>
</organism>
<evidence type="ECO:0000313" key="9">
    <source>
        <dbReference type="Proteomes" id="UP000041254"/>
    </source>
</evidence>
<dbReference type="InterPro" id="IPR006984">
    <property type="entry name" value="Fcf1/UTP23"/>
</dbReference>
<protein>
    <recommendedName>
        <fullName evidence="7">PIN domain-containing protein</fullName>
    </recommendedName>
</protein>
<dbReference type="Gene3D" id="3.40.50.1010">
    <property type="entry name" value="5'-nuclease"/>
    <property type="match status" value="1"/>
</dbReference>
<dbReference type="OrthoDB" id="76105at2759"/>
<comment type="similarity">
    <text evidence="5">Belongs to the UTP23/FCF1 family. FCF1 subfamily.</text>
</comment>
<dbReference type="FunFam" id="3.40.50.1010:FF:000004">
    <property type="entry name" value="rRNA-processing protein FCF1 homolog"/>
    <property type="match status" value="1"/>
</dbReference>
<keyword evidence="9" id="KW-1185">Reference proteome</keyword>
<keyword evidence="4" id="KW-0539">Nucleus</keyword>
<dbReference type="CDD" id="cd09864">
    <property type="entry name" value="PIN_Fcf1-like"/>
    <property type="match status" value="1"/>
</dbReference>
<comment type="subcellular location">
    <subcellularLocation>
        <location evidence="1">Nucleus</location>
        <location evidence="1">Nucleolus</location>
    </subcellularLocation>
</comment>
<dbReference type="InterPro" id="IPR002716">
    <property type="entry name" value="PIN_dom"/>
</dbReference>
<feature type="region of interest" description="Disordered" evidence="6">
    <location>
        <begin position="20"/>
        <end position="46"/>
    </location>
</feature>
<dbReference type="GO" id="GO:0032040">
    <property type="term" value="C:small-subunit processome"/>
    <property type="evidence" value="ECO:0007669"/>
    <property type="project" value="InterPro"/>
</dbReference>
<feature type="domain" description="PIN" evidence="7">
    <location>
        <begin position="67"/>
        <end position="166"/>
    </location>
</feature>
<reference evidence="8 9" key="1">
    <citation type="submission" date="2014-11" db="EMBL/GenBank/DDBJ databases">
        <authorList>
            <person name="Zhu J."/>
            <person name="Qi W."/>
            <person name="Song R."/>
        </authorList>
    </citation>
    <scope>NUCLEOTIDE SEQUENCE [LARGE SCALE GENOMIC DNA]</scope>
</reference>
<evidence type="ECO:0000256" key="5">
    <source>
        <dbReference type="ARBA" id="ARBA00024026"/>
    </source>
</evidence>
<dbReference type="InterPro" id="IPR037503">
    <property type="entry name" value="Fcf1_PIN"/>
</dbReference>
<dbReference type="SMART" id="SM00670">
    <property type="entry name" value="PINc"/>
    <property type="match status" value="1"/>
</dbReference>
<gene>
    <name evidence="8" type="ORF">Vbra_6876</name>
</gene>
<name>A0A0G4EAX1_VITBC</name>
<keyword evidence="2" id="KW-0690">Ribosome biogenesis</keyword>
<dbReference type="OMA" id="GMMDCLL"/>
<keyword evidence="3" id="KW-0698">rRNA processing</keyword>
<accession>A0A0G4EAX1</accession>
<dbReference type="STRING" id="1169540.A0A0G4EAX1"/>
<evidence type="ECO:0000256" key="2">
    <source>
        <dbReference type="ARBA" id="ARBA00022517"/>
    </source>
</evidence>
<dbReference type="InterPro" id="IPR029060">
    <property type="entry name" value="PIN-like_dom_sf"/>
</dbReference>
<evidence type="ECO:0000256" key="6">
    <source>
        <dbReference type="SAM" id="MobiDB-lite"/>
    </source>
</evidence>
<dbReference type="GO" id="GO:0006364">
    <property type="term" value="P:rRNA processing"/>
    <property type="evidence" value="ECO:0007669"/>
    <property type="project" value="UniProtKB-KW"/>
</dbReference>
<sequence>MAKAKKTRKFAAVKRMINPKDDRIKKNQEKAKEQLTQQKKGNNDVKDIPLASSSLFFNYNTALGPPYQVLVDTNFINFSIQHKMDIIKGMVDCLYGKCIPCVTDCVIGELEKMGHRYRLALRLAKDVRFKRLTCTHKGTYADDCIVQRCTEHKCYIVATNDRDLKRRIRKIPGVPLMYVTNHKYAIERMPDAITAVPASKVVPALKPKKKGRK</sequence>
<dbReference type="GO" id="GO:0042274">
    <property type="term" value="P:ribosomal small subunit biogenesis"/>
    <property type="evidence" value="ECO:0007669"/>
    <property type="project" value="UniProtKB-ARBA"/>
</dbReference>
<dbReference type="EMBL" id="CDMY01000091">
    <property type="protein sequence ID" value="CEL92598.1"/>
    <property type="molecule type" value="Genomic_DNA"/>
</dbReference>
<dbReference type="PANTHER" id="PTHR12416">
    <property type="entry name" value="RRNA-PROCESSING PROTEIN UTP23 HOMOLOG"/>
    <property type="match status" value="1"/>
</dbReference>